<sequence>MNMKGNGYGGAIRSLVILLGLALTGFLRAGEELPEPSGKYGYLGVYIEAVPEIVSKQLGLDAGVGLVIVGVAEDGPAAQAGLEKHDILLKYDDQILMAVKQGVMLVRNGEIGSEHVITYLRGGKEAQATVVIGEGKAKKKSSDEHGFFMPAVPAPPMPPIPASLPEEEKARLKEEFAHVQKEIAKAQKEIARARVEIRKAGLDGAIESAFVYEMDDEMDMIRSEELQTLIERVTQAVESVDGMNEPTIVFESDEQVFEFKDEEGNRYVIAGVGEQRQLSVVDSEGEVSYSGELDEKAKELLPDLVKKQLPHIEKIVATKAVDWVEAPVAPSRGVESF</sequence>
<evidence type="ECO:0000256" key="1">
    <source>
        <dbReference type="SAM" id="Coils"/>
    </source>
</evidence>
<feature type="domain" description="PDZ" evidence="2">
    <location>
        <begin position="41"/>
        <end position="123"/>
    </location>
</feature>
<evidence type="ECO:0000259" key="2">
    <source>
        <dbReference type="SMART" id="SM00228"/>
    </source>
</evidence>
<name>A0A7X1B8R4_9BACT</name>
<organism evidence="3 4">
    <name type="scientific">Pelagicoccus albus</name>
    <dbReference type="NCBI Taxonomy" id="415222"/>
    <lineage>
        <taxon>Bacteria</taxon>
        <taxon>Pseudomonadati</taxon>
        <taxon>Verrucomicrobiota</taxon>
        <taxon>Opitutia</taxon>
        <taxon>Puniceicoccales</taxon>
        <taxon>Pelagicoccaceae</taxon>
        <taxon>Pelagicoccus</taxon>
    </lineage>
</organism>
<accession>A0A7X1B8R4</accession>
<dbReference type="RefSeq" id="WP_185661323.1">
    <property type="nucleotide sequence ID" value="NZ_CAWPOO010000013.1"/>
</dbReference>
<dbReference type="InterPro" id="IPR001478">
    <property type="entry name" value="PDZ"/>
</dbReference>
<evidence type="ECO:0000313" key="4">
    <source>
        <dbReference type="Proteomes" id="UP000526501"/>
    </source>
</evidence>
<dbReference type="EMBL" id="JACHVC010000013">
    <property type="protein sequence ID" value="MBC2607434.1"/>
    <property type="molecule type" value="Genomic_DNA"/>
</dbReference>
<comment type="caution">
    <text evidence="3">The sequence shown here is derived from an EMBL/GenBank/DDBJ whole genome shotgun (WGS) entry which is preliminary data.</text>
</comment>
<reference evidence="3 4" key="1">
    <citation type="submission" date="2020-07" db="EMBL/GenBank/DDBJ databases">
        <authorList>
            <person name="Feng X."/>
        </authorList>
    </citation>
    <scope>NUCLEOTIDE SEQUENCE [LARGE SCALE GENOMIC DNA]</scope>
    <source>
        <strain evidence="3 4">JCM23202</strain>
    </source>
</reference>
<dbReference type="SUPFAM" id="SSF50156">
    <property type="entry name" value="PDZ domain-like"/>
    <property type="match status" value="1"/>
</dbReference>
<feature type="coiled-coil region" evidence="1">
    <location>
        <begin position="169"/>
        <end position="203"/>
    </location>
</feature>
<dbReference type="Gene3D" id="2.30.42.10">
    <property type="match status" value="1"/>
</dbReference>
<keyword evidence="4" id="KW-1185">Reference proteome</keyword>
<keyword evidence="1" id="KW-0175">Coiled coil</keyword>
<protein>
    <submittedName>
        <fullName evidence="3">PDZ domain-containing protein</fullName>
    </submittedName>
</protein>
<proteinExistence type="predicted"/>
<evidence type="ECO:0000313" key="3">
    <source>
        <dbReference type="EMBL" id="MBC2607434.1"/>
    </source>
</evidence>
<dbReference type="Proteomes" id="UP000526501">
    <property type="component" value="Unassembled WGS sequence"/>
</dbReference>
<dbReference type="InterPro" id="IPR036034">
    <property type="entry name" value="PDZ_sf"/>
</dbReference>
<dbReference type="AlphaFoldDB" id="A0A7X1B8R4"/>
<gene>
    <name evidence="3" type="ORF">H5P27_15380</name>
</gene>
<dbReference type="Pfam" id="PF13180">
    <property type="entry name" value="PDZ_2"/>
    <property type="match status" value="1"/>
</dbReference>
<dbReference type="SMART" id="SM00228">
    <property type="entry name" value="PDZ"/>
    <property type="match status" value="1"/>
</dbReference>